<organism evidence="4 5">
    <name type="scientific">Ohtaekwangia koreensis</name>
    <dbReference type="NCBI Taxonomy" id="688867"/>
    <lineage>
        <taxon>Bacteria</taxon>
        <taxon>Pseudomonadati</taxon>
        <taxon>Bacteroidota</taxon>
        <taxon>Cytophagia</taxon>
        <taxon>Cytophagales</taxon>
        <taxon>Fulvivirgaceae</taxon>
        <taxon>Ohtaekwangia</taxon>
    </lineage>
</organism>
<dbReference type="RefSeq" id="WP_079686448.1">
    <property type="nucleotide sequence ID" value="NZ_FUZU01000001.1"/>
</dbReference>
<dbReference type="Pfam" id="PF00535">
    <property type="entry name" value="Glycos_transf_2"/>
    <property type="match status" value="1"/>
</dbReference>
<gene>
    <name evidence="4" type="ORF">SAMN05660236_1941</name>
</gene>
<dbReference type="InterPro" id="IPR029044">
    <property type="entry name" value="Nucleotide-diphossugar_trans"/>
</dbReference>
<keyword evidence="2" id="KW-1133">Transmembrane helix</keyword>
<dbReference type="SUPFAM" id="SSF53448">
    <property type="entry name" value="Nucleotide-diphospho-sugar transferases"/>
    <property type="match status" value="1"/>
</dbReference>
<evidence type="ECO:0000313" key="4">
    <source>
        <dbReference type="EMBL" id="SKC60183.1"/>
    </source>
</evidence>
<dbReference type="PANTHER" id="PTHR43630:SF2">
    <property type="entry name" value="GLYCOSYLTRANSFERASE"/>
    <property type="match status" value="1"/>
</dbReference>
<evidence type="ECO:0000256" key="1">
    <source>
        <dbReference type="ARBA" id="ARBA00038494"/>
    </source>
</evidence>
<name>A0A1T5K915_9BACT</name>
<evidence type="ECO:0000259" key="3">
    <source>
        <dbReference type="Pfam" id="PF00535"/>
    </source>
</evidence>
<dbReference type="STRING" id="688867.SAMN05660236_1941"/>
<keyword evidence="4" id="KW-0808">Transferase</keyword>
<comment type="similarity">
    <text evidence="1">Belongs to the glycosyltransferase 2 family. WaaE/KdtX subfamily.</text>
</comment>
<keyword evidence="2" id="KW-0812">Transmembrane</keyword>
<keyword evidence="5" id="KW-1185">Reference proteome</keyword>
<dbReference type="PANTHER" id="PTHR43630">
    <property type="entry name" value="POLY-BETA-1,6-N-ACETYL-D-GLUCOSAMINE SYNTHASE"/>
    <property type="match status" value="1"/>
</dbReference>
<feature type="domain" description="Glycosyltransferase 2-like" evidence="3">
    <location>
        <begin position="5"/>
        <end position="131"/>
    </location>
</feature>
<dbReference type="Gene3D" id="3.90.550.10">
    <property type="entry name" value="Spore Coat Polysaccharide Biosynthesis Protein SpsA, Chain A"/>
    <property type="match status" value="1"/>
</dbReference>
<dbReference type="CDD" id="cd02511">
    <property type="entry name" value="Beta4Glucosyltransferase"/>
    <property type="match status" value="1"/>
</dbReference>
<keyword evidence="2" id="KW-0472">Membrane</keyword>
<evidence type="ECO:0000256" key="2">
    <source>
        <dbReference type="SAM" id="Phobius"/>
    </source>
</evidence>
<dbReference type="Proteomes" id="UP000190961">
    <property type="component" value="Unassembled WGS sequence"/>
</dbReference>
<dbReference type="AlphaFoldDB" id="A0A1T5K915"/>
<sequence length="251" mass="29476">MMKLSAVIITYNEEANIGRCLKSLIPVVDEVVILDSFSKDRTLEIISQHGLNFIQREWTDYSDAKNYANSKATGEFILSIDADEELSPVLQQSILTWKNNPSADAYQINRLTNYCGKWIYHCGWYPEYKVRIFKRGTQWKGLVHEDLVFDNEPKVEKLKGDLYHYSYPTIDSHLKKVLQYSKLTAEKKFKAGKKYTLLWHGILKPWVVFFKKYILQLGVLDGYYGFVISAFTSFFHFLRYIHFRALRKANR</sequence>
<evidence type="ECO:0000313" key="5">
    <source>
        <dbReference type="Proteomes" id="UP000190961"/>
    </source>
</evidence>
<proteinExistence type="inferred from homology"/>
<feature type="transmembrane region" description="Helical" evidence="2">
    <location>
        <begin position="222"/>
        <end position="241"/>
    </location>
</feature>
<reference evidence="4 5" key="1">
    <citation type="submission" date="2017-02" db="EMBL/GenBank/DDBJ databases">
        <authorList>
            <person name="Peterson S.W."/>
        </authorList>
    </citation>
    <scope>NUCLEOTIDE SEQUENCE [LARGE SCALE GENOMIC DNA]</scope>
    <source>
        <strain evidence="4 5">DSM 25262</strain>
    </source>
</reference>
<dbReference type="OrthoDB" id="9815923at2"/>
<dbReference type="EMBL" id="FUZU01000001">
    <property type="protein sequence ID" value="SKC60183.1"/>
    <property type="molecule type" value="Genomic_DNA"/>
</dbReference>
<dbReference type="InterPro" id="IPR001173">
    <property type="entry name" value="Glyco_trans_2-like"/>
</dbReference>
<dbReference type="GO" id="GO:0016740">
    <property type="term" value="F:transferase activity"/>
    <property type="evidence" value="ECO:0007669"/>
    <property type="project" value="UniProtKB-KW"/>
</dbReference>
<accession>A0A1T5K915</accession>
<protein>
    <submittedName>
        <fullName evidence="4">(Heptosyl)LPS beta-1,4-glucosyltransferase</fullName>
    </submittedName>
</protein>